<protein>
    <submittedName>
        <fullName evidence="6">Uncharacterized protein</fullName>
    </submittedName>
</protein>
<dbReference type="GO" id="GO:0032259">
    <property type="term" value="P:methylation"/>
    <property type="evidence" value="ECO:0007669"/>
    <property type="project" value="UniProtKB-KW"/>
</dbReference>
<dbReference type="InterPro" id="IPR029063">
    <property type="entry name" value="SAM-dependent_MTases_sf"/>
</dbReference>
<keyword evidence="5" id="KW-1133">Transmembrane helix</keyword>
<evidence type="ECO:0000313" key="6">
    <source>
        <dbReference type="EMBL" id="CAE8584448.1"/>
    </source>
</evidence>
<dbReference type="EMBL" id="CAJNNV010001177">
    <property type="protein sequence ID" value="CAE8584448.1"/>
    <property type="molecule type" value="Genomic_DNA"/>
</dbReference>
<dbReference type="PANTHER" id="PTHR12176">
    <property type="entry name" value="SAM-DEPENDENT METHYLTRANSFERASE SUPERFAMILY PROTEIN"/>
    <property type="match status" value="1"/>
</dbReference>
<keyword evidence="5" id="KW-0812">Transmembrane</keyword>
<name>A0A813D7S7_POLGL</name>
<evidence type="ECO:0000256" key="4">
    <source>
        <dbReference type="SAM" id="MobiDB-lite"/>
    </source>
</evidence>
<keyword evidence="8" id="KW-1185">Reference proteome</keyword>
<dbReference type="Gene3D" id="3.40.50.150">
    <property type="entry name" value="Vaccinia Virus protein VP39"/>
    <property type="match status" value="1"/>
</dbReference>
<evidence type="ECO:0000256" key="1">
    <source>
        <dbReference type="ARBA" id="ARBA00008361"/>
    </source>
</evidence>
<dbReference type="InterPro" id="IPR051419">
    <property type="entry name" value="Lys/N-term_MeTrsfase_sf"/>
</dbReference>
<evidence type="ECO:0000256" key="5">
    <source>
        <dbReference type="SAM" id="Phobius"/>
    </source>
</evidence>
<comment type="caution">
    <text evidence="6">The sequence shown here is derived from an EMBL/GenBank/DDBJ whole genome shotgun (WGS) entry which is preliminary data.</text>
</comment>
<dbReference type="GO" id="GO:0008168">
    <property type="term" value="F:methyltransferase activity"/>
    <property type="evidence" value="ECO:0007669"/>
    <property type="project" value="UniProtKB-KW"/>
</dbReference>
<keyword evidence="5" id="KW-0472">Membrane</keyword>
<comment type="similarity">
    <text evidence="1">Belongs to the methyltransferase superfamily.</text>
</comment>
<organism evidence="6 8">
    <name type="scientific">Polarella glacialis</name>
    <name type="common">Dinoflagellate</name>
    <dbReference type="NCBI Taxonomy" id="89957"/>
    <lineage>
        <taxon>Eukaryota</taxon>
        <taxon>Sar</taxon>
        <taxon>Alveolata</taxon>
        <taxon>Dinophyceae</taxon>
        <taxon>Suessiales</taxon>
        <taxon>Suessiaceae</taxon>
        <taxon>Polarella</taxon>
    </lineage>
</organism>
<accession>A0A813D7S7</accession>
<dbReference type="OrthoDB" id="421173at2759"/>
<keyword evidence="2" id="KW-0489">Methyltransferase</keyword>
<dbReference type="AlphaFoldDB" id="A0A813D7S7"/>
<keyword evidence="3" id="KW-0808">Transferase</keyword>
<gene>
    <name evidence="6" type="ORF">PGLA1383_LOCUS3380</name>
    <name evidence="7" type="ORF">PGLA1383_LOCUS51645</name>
</gene>
<evidence type="ECO:0000313" key="7">
    <source>
        <dbReference type="EMBL" id="CAE8636143.1"/>
    </source>
</evidence>
<dbReference type="EMBL" id="CAJNNV010031417">
    <property type="protein sequence ID" value="CAE8636143.1"/>
    <property type="molecule type" value="Genomic_DNA"/>
</dbReference>
<sequence length="368" mass="40678">MAEEEVDHSDDEAEDQDEDGFGDEGFEDYGDTTGMPDWEEEIAAAAKHGRSIPGMPRGLRIRSATKTKQPGSQELDEESSAIPVLKARNMPGQRWAHWELYVLAVLAFLGAGVTMHFVFRQLFPWVPPPPSAQVRDDSWRRGCKQCGSAWWNEFWKWRLEGEALVKQGGKVQEPPPGMDWEWQASGNDTDWYGASAELIDSVVRTFADPGLGPVLQIGCGDSPIPELLHRAGFPKSEHIDIAPEVIDAMKLRYPVAEWPGLAFQVRDFMSRGAPPPRRRFSAVLDKAGIWDWLQDESPGGLPILLSAVRNALVPAPLQGVYVIATKQTPAELSDTLRKIDQGPNAFHVEATRPLGSSGIAWAYVLSTA</sequence>
<feature type="transmembrane region" description="Helical" evidence="5">
    <location>
        <begin position="98"/>
        <end position="119"/>
    </location>
</feature>
<dbReference type="SUPFAM" id="SSF53335">
    <property type="entry name" value="S-adenosyl-L-methionine-dependent methyltransferases"/>
    <property type="match status" value="1"/>
</dbReference>
<reference evidence="6" key="1">
    <citation type="submission" date="2021-02" db="EMBL/GenBank/DDBJ databases">
        <authorList>
            <person name="Dougan E. K."/>
            <person name="Rhodes N."/>
            <person name="Thang M."/>
            <person name="Chan C."/>
        </authorList>
    </citation>
    <scope>NUCLEOTIDE SEQUENCE</scope>
</reference>
<dbReference type="Proteomes" id="UP000654075">
    <property type="component" value="Unassembled WGS sequence"/>
</dbReference>
<evidence type="ECO:0000256" key="2">
    <source>
        <dbReference type="ARBA" id="ARBA00022603"/>
    </source>
</evidence>
<evidence type="ECO:0000313" key="8">
    <source>
        <dbReference type="Proteomes" id="UP000654075"/>
    </source>
</evidence>
<proteinExistence type="inferred from homology"/>
<feature type="region of interest" description="Disordered" evidence="4">
    <location>
        <begin position="1"/>
        <end position="38"/>
    </location>
</feature>
<feature type="compositionally biased region" description="Acidic residues" evidence="4">
    <location>
        <begin position="1"/>
        <end position="30"/>
    </location>
</feature>
<dbReference type="OMA" id="ADARYCA"/>
<evidence type="ECO:0000256" key="3">
    <source>
        <dbReference type="ARBA" id="ARBA00022679"/>
    </source>
</evidence>